<feature type="domain" description="RNase H type-1" evidence="8">
    <location>
        <begin position="72"/>
        <end position="224"/>
    </location>
</feature>
<dbReference type="PROSITE" id="PS50879">
    <property type="entry name" value="RNASE_H_1"/>
    <property type="match status" value="1"/>
</dbReference>
<keyword evidence="10" id="KW-1185">Reference proteome</keyword>
<gene>
    <name evidence="9" type="ORF">M408DRAFT_26908</name>
</gene>
<dbReference type="HOGENOM" id="CLU_030894_4_1_1"/>
<protein>
    <recommendedName>
        <fullName evidence="3">ribonuclease H</fullName>
        <ecNumber evidence="3">3.1.26.4</ecNumber>
    </recommendedName>
</protein>
<dbReference type="CDD" id="cd13934">
    <property type="entry name" value="RNase_H_Dikarya_like"/>
    <property type="match status" value="1"/>
</dbReference>
<evidence type="ECO:0000256" key="1">
    <source>
        <dbReference type="ARBA" id="ARBA00000077"/>
    </source>
</evidence>
<evidence type="ECO:0000256" key="4">
    <source>
        <dbReference type="ARBA" id="ARBA00022722"/>
    </source>
</evidence>
<dbReference type="GO" id="GO:0046872">
    <property type="term" value="F:metal ion binding"/>
    <property type="evidence" value="ECO:0007669"/>
    <property type="project" value="UniProtKB-KW"/>
</dbReference>
<keyword evidence="4" id="KW-0540">Nuclease</keyword>
<dbReference type="GO" id="GO:0003676">
    <property type="term" value="F:nucleic acid binding"/>
    <property type="evidence" value="ECO:0007669"/>
    <property type="project" value="InterPro"/>
</dbReference>
<dbReference type="EMBL" id="KN824322">
    <property type="protein sequence ID" value="KIM24616.1"/>
    <property type="molecule type" value="Genomic_DNA"/>
</dbReference>
<evidence type="ECO:0000259" key="8">
    <source>
        <dbReference type="PROSITE" id="PS50879"/>
    </source>
</evidence>
<evidence type="ECO:0000313" key="9">
    <source>
        <dbReference type="EMBL" id="KIM24616.1"/>
    </source>
</evidence>
<dbReference type="EC" id="3.1.26.4" evidence="3"/>
<accession>A0A0C3AZH4</accession>
<keyword evidence="6" id="KW-0255">Endonuclease</keyword>
<dbReference type="Gene3D" id="3.30.420.10">
    <property type="entry name" value="Ribonuclease H-like superfamily/Ribonuclease H"/>
    <property type="match status" value="1"/>
</dbReference>
<evidence type="ECO:0000256" key="6">
    <source>
        <dbReference type="ARBA" id="ARBA00022759"/>
    </source>
</evidence>
<comment type="catalytic activity">
    <reaction evidence="1">
        <text>Endonucleolytic cleavage to 5'-phosphomonoester.</text>
        <dbReference type="EC" id="3.1.26.4"/>
    </reaction>
</comment>
<dbReference type="InterPro" id="IPR002156">
    <property type="entry name" value="RNaseH_domain"/>
</dbReference>
<comment type="similarity">
    <text evidence="2">Belongs to the RNase H family.</text>
</comment>
<sequence>MFEPDPRLDALPHVPRPNPWVMSRSIGPSIQDAENERLFVTRHGSHPLDISTPAVHCGTVPAARWIYTDNEAKPSVFVFTDGAAPGNGQPGARAGYGIVYSPLHPGISEPLELSQRYEPTSNRAELRGVIGALTMRYWPGEGFFRLVIGTDSEYVINGATKWCKKWKANGWKTATGANVKNQDLWNILLEKVESYESHGFSIQFVQLKREWNEAADSCARQGANKNDAPSEYCETMMIGS</sequence>
<dbReference type="InterPro" id="IPR012337">
    <property type="entry name" value="RNaseH-like_sf"/>
</dbReference>
<name>A0A0C3AZH4_SERVB</name>
<proteinExistence type="inferred from homology"/>
<dbReference type="SUPFAM" id="SSF53098">
    <property type="entry name" value="Ribonuclease H-like"/>
    <property type="match status" value="1"/>
</dbReference>
<dbReference type="InterPro" id="IPR050092">
    <property type="entry name" value="RNase_H"/>
</dbReference>
<keyword evidence="5" id="KW-0479">Metal-binding</keyword>
<keyword evidence="7" id="KW-0378">Hydrolase</keyword>
<dbReference type="GO" id="GO:0004523">
    <property type="term" value="F:RNA-DNA hybrid ribonuclease activity"/>
    <property type="evidence" value="ECO:0007669"/>
    <property type="project" value="UniProtKB-EC"/>
</dbReference>
<dbReference type="OrthoDB" id="407198at2759"/>
<dbReference type="AlphaFoldDB" id="A0A0C3AZH4"/>
<dbReference type="Pfam" id="PF00075">
    <property type="entry name" value="RNase_H"/>
    <property type="match status" value="1"/>
</dbReference>
<evidence type="ECO:0000256" key="3">
    <source>
        <dbReference type="ARBA" id="ARBA00012180"/>
    </source>
</evidence>
<evidence type="ECO:0000256" key="5">
    <source>
        <dbReference type="ARBA" id="ARBA00022723"/>
    </source>
</evidence>
<reference evidence="10" key="2">
    <citation type="submission" date="2015-01" db="EMBL/GenBank/DDBJ databases">
        <title>Evolutionary Origins and Diversification of the Mycorrhizal Mutualists.</title>
        <authorList>
            <consortium name="DOE Joint Genome Institute"/>
            <consortium name="Mycorrhizal Genomics Consortium"/>
            <person name="Kohler A."/>
            <person name="Kuo A."/>
            <person name="Nagy L.G."/>
            <person name="Floudas D."/>
            <person name="Copeland A."/>
            <person name="Barry K.W."/>
            <person name="Cichocki N."/>
            <person name="Veneault-Fourrey C."/>
            <person name="LaButti K."/>
            <person name="Lindquist E.A."/>
            <person name="Lipzen A."/>
            <person name="Lundell T."/>
            <person name="Morin E."/>
            <person name="Murat C."/>
            <person name="Riley R."/>
            <person name="Ohm R."/>
            <person name="Sun H."/>
            <person name="Tunlid A."/>
            <person name="Henrissat B."/>
            <person name="Grigoriev I.V."/>
            <person name="Hibbett D.S."/>
            <person name="Martin F."/>
        </authorList>
    </citation>
    <scope>NUCLEOTIDE SEQUENCE [LARGE SCALE GENOMIC DNA]</scope>
    <source>
        <strain evidence="10">MAFF 305830</strain>
    </source>
</reference>
<dbReference type="Proteomes" id="UP000054097">
    <property type="component" value="Unassembled WGS sequence"/>
</dbReference>
<reference evidence="9 10" key="1">
    <citation type="submission" date="2014-04" db="EMBL/GenBank/DDBJ databases">
        <authorList>
            <consortium name="DOE Joint Genome Institute"/>
            <person name="Kuo A."/>
            <person name="Zuccaro A."/>
            <person name="Kohler A."/>
            <person name="Nagy L.G."/>
            <person name="Floudas D."/>
            <person name="Copeland A."/>
            <person name="Barry K.W."/>
            <person name="Cichocki N."/>
            <person name="Veneault-Fourrey C."/>
            <person name="LaButti K."/>
            <person name="Lindquist E.A."/>
            <person name="Lipzen A."/>
            <person name="Lundell T."/>
            <person name="Morin E."/>
            <person name="Murat C."/>
            <person name="Sun H."/>
            <person name="Tunlid A."/>
            <person name="Henrissat B."/>
            <person name="Grigoriev I.V."/>
            <person name="Hibbett D.S."/>
            <person name="Martin F."/>
            <person name="Nordberg H.P."/>
            <person name="Cantor M.N."/>
            <person name="Hua S.X."/>
        </authorList>
    </citation>
    <scope>NUCLEOTIDE SEQUENCE [LARGE SCALE GENOMIC DNA]</scope>
    <source>
        <strain evidence="9 10">MAFF 305830</strain>
    </source>
</reference>
<evidence type="ECO:0000256" key="7">
    <source>
        <dbReference type="ARBA" id="ARBA00022801"/>
    </source>
</evidence>
<dbReference type="InterPro" id="IPR036397">
    <property type="entry name" value="RNaseH_sf"/>
</dbReference>
<dbReference type="PANTHER" id="PTHR10642:SF26">
    <property type="entry name" value="RIBONUCLEASE H1"/>
    <property type="match status" value="1"/>
</dbReference>
<evidence type="ECO:0000256" key="2">
    <source>
        <dbReference type="ARBA" id="ARBA00005300"/>
    </source>
</evidence>
<evidence type="ECO:0000313" key="10">
    <source>
        <dbReference type="Proteomes" id="UP000054097"/>
    </source>
</evidence>
<organism evidence="9 10">
    <name type="scientific">Serendipita vermifera MAFF 305830</name>
    <dbReference type="NCBI Taxonomy" id="933852"/>
    <lineage>
        <taxon>Eukaryota</taxon>
        <taxon>Fungi</taxon>
        <taxon>Dikarya</taxon>
        <taxon>Basidiomycota</taxon>
        <taxon>Agaricomycotina</taxon>
        <taxon>Agaricomycetes</taxon>
        <taxon>Sebacinales</taxon>
        <taxon>Serendipitaceae</taxon>
        <taxon>Serendipita</taxon>
    </lineage>
</organism>
<dbReference type="PANTHER" id="PTHR10642">
    <property type="entry name" value="RIBONUCLEASE H1"/>
    <property type="match status" value="1"/>
</dbReference>
<dbReference type="GO" id="GO:0043137">
    <property type="term" value="P:DNA replication, removal of RNA primer"/>
    <property type="evidence" value="ECO:0007669"/>
    <property type="project" value="TreeGrafter"/>
</dbReference>
<dbReference type="STRING" id="933852.A0A0C3AZH4"/>